<dbReference type="Proteomes" id="UP000199645">
    <property type="component" value="Unassembled WGS sequence"/>
</dbReference>
<sequence length="1014" mass="109702">MRGRYTPDPVNGRRATVCAAKGIHGMGHHQDDSAAAGRGVSRRQLLRGAAAIGPGIVLSSGPLDGLVTTTATDAVAPSAAVAVPPPITSWDRTVQRKSYDKAAGYQTLEKGDGEPHLLRTEMRRTPGHVTLPIAAFVQFTDLHIVDDQSPARVEFLDRYANSGPPHFGTYPFDSAYRPHEFLSTHLTHAMVKAIRGMTTGPRTRTPLGFTIVTGDMTDNCQYNETRWYIDLLDGGQTILPDSGAIGVDESVGSNLAGGNPSGFHDPEFWAPDTTVPDKYKALGFPGLPGVLAAARASYTSIGLGMPWYAAYGNHDGEVQGNVPLDPDFLSSDNLQQIWTGDPRDVAVGGEKIVDTAATPPDRYEDFGFFDKLAIARNLIRVDVTPDDNRRLLGRRAFVQEHFTTTGAPAGHGFTAGRGEAYYSIPSADSDLVQFITLDTVNINGGASGSITEAQMDWLETQLRANSSTYLVPTEPPPSIIMENGGTRPREDLIIPGRGLTDGAGSTIVNQPGVRDKLFVIFCHHTLDSMDNADLPPRGRPDLVGTVQWRGDALRRLLLAYPNVIALVTGHTHRNDIKPYPRLGQALNGGFWEIGTASHIDWPIQSRIIEIAASPEAQQAGEFGGAAGPATISIFTTMVDLDAPLAHGADLSDPIQLAALARELATNDPQEVGAEGDTRDIKRRMGRLEDRNTQLLLPAPFPLNAPVPAGSPIAIARNLDGRLELFGIDAAGNLWNTHQRTVSGDLVPWTKLDQGTGWQSVTTAVNRDGRVELFTVDGSGTVTRRSQTAPNSSTYTQPQPLDGVFATAAATTDQAGNLHLYANYGSGVIQHRWQDAPDGGTWTNPWTQLYGATTRMAVRTGSDGCAVLVGINEEGRLFHRKAYHPNARTEEEWGPAFPLDGMFEAVDLALNMDGRLALFAVDGDGRLHQRFETTPHSGEWAPWAVLPTTYQDRTLRIRHVAAERNGGHGRMELYVIDDAGLLYRCKQSIPSSSDWGGDMGFLKFRLRPTRTLTGL</sequence>
<keyword evidence="3" id="KW-1185">Reference proteome</keyword>
<accession>A0A1I2K7A1</accession>
<dbReference type="InterPro" id="IPR006311">
    <property type="entry name" value="TAT_signal"/>
</dbReference>
<proteinExistence type="predicted"/>
<evidence type="ECO:0000259" key="1">
    <source>
        <dbReference type="Pfam" id="PF26607"/>
    </source>
</evidence>
<dbReference type="AlphaFoldDB" id="A0A1I2K7A1"/>
<feature type="domain" description="PLL-like beta propeller" evidence="1">
    <location>
        <begin position="712"/>
        <end position="994"/>
    </location>
</feature>
<organism evidence="2 3">
    <name type="scientific">Actinoplanes philippinensis</name>
    <dbReference type="NCBI Taxonomy" id="35752"/>
    <lineage>
        <taxon>Bacteria</taxon>
        <taxon>Bacillati</taxon>
        <taxon>Actinomycetota</taxon>
        <taxon>Actinomycetes</taxon>
        <taxon>Micromonosporales</taxon>
        <taxon>Micromonosporaceae</taxon>
        <taxon>Actinoplanes</taxon>
    </lineage>
</organism>
<dbReference type="InterPro" id="IPR022506">
    <property type="entry name" value="Metallophosphoesterase_PPA1498"/>
</dbReference>
<dbReference type="PROSITE" id="PS51318">
    <property type="entry name" value="TAT"/>
    <property type="match status" value="1"/>
</dbReference>
<dbReference type="EMBL" id="FONV01000015">
    <property type="protein sequence ID" value="SFF62804.1"/>
    <property type="molecule type" value="Genomic_DNA"/>
</dbReference>
<dbReference type="Pfam" id="PF26607">
    <property type="entry name" value="DUF8189"/>
    <property type="match status" value="1"/>
</dbReference>
<gene>
    <name evidence="2" type="ORF">SAMN05421541_115198</name>
</gene>
<reference evidence="2 3" key="1">
    <citation type="submission" date="2016-10" db="EMBL/GenBank/DDBJ databases">
        <authorList>
            <person name="de Groot N.N."/>
        </authorList>
    </citation>
    <scope>NUCLEOTIDE SEQUENCE [LARGE SCALE GENOMIC DNA]</scope>
    <source>
        <strain evidence="2 3">DSM 43019</strain>
    </source>
</reference>
<name>A0A1I2K7A1_9ACTN</name>
<dbReference type="InterPro" id="IPR029052">
    <property type="entry name" value="Metallo-depent_PP-like"/>
</dbReference>
<dbReference type="STRING" id="35752.SAMN05421541_115198"/>
<evidence type="ECO:0000313" key="3">
    <source>
        <dbReference type="Proteomes" id="UP000199645"/>
    </source>
</evidence>
<evidence type="ECO:0000313" key="2">
    <source>
        <dbReference type="EMBL" id="SFF62804.1"/>
    </source>
</evidence>
<protein>
    <submittedName>
        <fullName evidence="2">Metallophosphoesterase, PPA1498 family</fullName>
    </submittedName>
</protein>
<dbReference type="SUPFAM" id="SSF89372">
    <property type="entry name" value="Fucose-specific lectin"/>
    <property type="match status" value="2"/>
</dbReference>
<dbReference type="InterPro" id="IPR058502">
    <property type="entry name" value="PLL-like_beta-prop"/>
</dbReference>
<dbReference type="Gene3D" id="3.60.21.10">
    <property type="match status" value="1"/>
</dbReference>
<dbReference type="Gene3D" id="2.120.10.70">
    <property type="entry name" value="Fucose-specific lectin"/>
    <property type="match status" value="1"/>
</dbReference>
<dbReference type="SUPFAM" id="SSF56300">
    <property type="entry name" value="Metallo-dependent phosphatases"/>
    <property type="match status" value="1"/>
</dbReference>
<dbReference type="NCBIfam" id="TIGR03767">
    <property type="entry name" value="P_acnes_RR"/>
    <property type="match status" value="1"/>
</dbReference>